<proteinExistence type="predicted"/>
<dbReference type="OrthoDB" id="286778at2"/>
<dbReference type="Gene3D" id="2.30.30.240">
    <property type="entry name" value="PRC-barrel domain"/>
    <property type="match status" value="1"/>
</dbReference>
<dbReference type="Proteomes" id="UP000030185">
    <property type="component" value="Unassembled WGS sequence"/>
</dbReference>
<accession>A0A098LJE6</accession>
<dbReference type="RefSeq" id="WP_045466748.1">
    <property type="nucleotide sequence ID" value="NZ_BBLT01000008.1"/>
</dbReference>
<reference evidence="2 3" key="1">
    <citation type="submission" date="2014-09" db="EMBL/GenBank/DDBJ databases">
        <title>Sporocytophaga myxococcoides PG-01 genome sequencing.</title>
        <authorList>
            <person name="Liu L."/>
            <person name="Gao P.J."/>
            <person name="Chen G.J."/>
            <person name="Wang L.S."/>
        </authorList>
    </citation>
    <scope>NUCLEOTIDE SEQUENCE [LARGE SCALE GENOMIC DNA]</scope>
    <source>
        <strain evidence="2 3">PG-01</strain>
    </source>
</reference>
<dbReference type="STRING" id="153721.MYP_3834"/>
<sequence>MIRGGEGPRLIPAGDLIGTKVKNFENEELGRIKDIIIDMEYGAASYAILTHGGFLGMGEKLYAVPFGALELTPERDSLTLDVSMERLHEAPGFVAENWPETPSYEYLTDVYNYFGYELYWLEPREK</sequence>
<evidence type="ECO:0000313" key="3">
    <source>
        <dbReference type="Proteomes" id="UP000030185"/>
    </source>
</evidence>
<dbReference type="EMBL" id="BBLT01000008">
    <property type="protein sequence ID" value="GAL86604.1"/>
    <property type="molecule type" value="Genomic_DNA"/>
</dbReference>
<dbReference type="InterPro" id="IPR027275">
    <property type="entry name" value="PRC-brl_dom"/>
</dbReference>
<evidence type="ECO:0000313" key="2">
    <source>
        <dbReference type="EMBL" id="GAL86604.1"/>
    </source>
</evidence>
<name>A0A098LJE6_9BACT</name>
<dbReference type="eggNOG" id="COG1873">
    <property type="taxonomic scope" value="Bacteria"/>
</dbReference>
<organism evidence="2 3">
    <name type="scientific">Sporocytophaga myxococcoides</name>
    <dbReference type="NCBI Taxonomy" id="153721"/>
    <lineage>
        <taxon>Bacteria</taxon>
        <taxon>Pseudomonadati</taxon>
        <taxon>Bacteroidota</taxon>
        <taxon>Cytophagia</taxon>
        <taxon>Cytophagales</taxon>
        <taxon>Cytophagaceae</taxon>
        <taxon>Sporocytophaga</taxon>
    </lineage>
</organism>
<dbReference type="PANTHER" id="PTHR36505:SF1">
    <property type="entry name" value="BLR1072 PROTEIN"/>
    <property type="match status" value="1"/>
</dbReference>
<dbReference type="SUPFAM" id="SSF50346">
    <property type="entry name" value="PRC-barrel domain"/>
    <property type="match status" value="1"/>
</dbReference>
<gene>
    <name evidence="2" type="ORF">MYP_3834</name>
</gene>
<feature type="domain" description="PRC-barrel" evidence="1">
    <location>
        <begin position="13"/>
        <end position="83"/>
    </location>
</feature>
<dbReference type="AlphaFoldDB" id="A0A098LJE6"/>
<dbReference type="InterPro" id="IPR011033">
    <property type="entry name" value="PRC_barrel-like_sf"/>
</dbReference>
<comment type="caution">
    <text evidence="2">The sequence shown here is derived from an EMBL/GenBank/DDBJ whole genome shotgun (WGS) entry which is preliminary data.</text>
</comment>
<protein>
    <recommendedName>
        <fullName evidence="1">PRC-barrel domain-containing protein</fullName>
    </recommendedName>
</protein>
<dbReference type="Pfam" id="PF05239">
    <property type="entry name" value="PRC"/>
    <property type="match status" value="1"/>
</dbReference>
<evidence type="ECO:0000259" key="1">
    <source>
        <dbReference type="Pfam" id="PF05239"/>
    </source>
</evidence>
<dbReference type="PANTHER" id="PTHR36505">
    <property type="entry name" value="BLR1072 PROTEIN"/>
    <property type="match status" value="1"/>
</dbReference>
<keyword evidence="3" id="KW-1185">Reference proteome</keyword>